<accession>A0A2P8I4M9</accession>
<proteinExistence type="inferred from homology"/>
<evidence type="ECO:0000256" key="6">
    <source>
        <dbReference type="RuleBase" id="RU003968"/>
    </source>
</evidence>
<protein>
    <submittedName>
        <fullName evidence="9">Choline dehydrogenase</fullName>
    </submittedName>
</protein>
<dbReference type="Gene3D" id="3.50.50.60">
    <property type="entry name" value="FAD/NAD(P)-binding domain"/>
    <property type="match status" value="1"/>
</dbReference>
<dbReference type="PANTHER" id="PTHR11552:SF147">
    <property type="entry name" value="CHOLINE DEHYDROGENASE, MITOCHONDRIAL"/>
    <property type="match status" value="1"/>
</dbReference>
<dbReference type="Gene3D" id="3.30.560.10">
    <property type="entry name" value="Glucose Oxidase, domain 3"/>
    <property type="match status" value="1"/>
</dbReference>
<feature type="domain" description="Glucose-methanol-choline oxidoreductase N-terminal" evidence="7">
    <location>
        <begin position="78"/>
        <end position="101"/>
    </location>
</feature>
<evidence type="ECO:0000313" key="9">
    <source>
        <dbReference type="EMBL" id="PSL53384.1"/>
    </source>
</evidence>
<dbReference type="InterPro" id="IPR012132">
    <property type="entry name" value="GMC_OxRdtase"/>
</dbReference>
<dbReference type="Pfam" id="PF00732">
    <property type="entry name" value="GMC_oxred_N"/>
    <property type="match status" value="1"/>
</dbReference>
<dbReference type="GO" id="GO:0016614">
    <property type="term" value="F:oxidoreductase activity, acting on CH-OH group of donors"/>
    <property type="evidence" value="ECO:0007669"/>
    <property type="project" value="InterPro"/>
</dbReference>
<dbReference type="InterPro" id="IPR007867">
    <property type="entry name" value="GMC_OxRtase_C"/>
</dbReference>
<dbReference type="RefSeq" id="WP_106618096.1">
    <property type="nucleotide sequence ID" value="NZ_PYAX01000009.1"/>
</dbReference>
<evidence type="ECO:0000313" key="10">
    <source>
        <dbReference type="Proteomes" id="UP000241118"/>
    </source>
</evidence>
<evidence type="ECO:0000256" key="4">
    <source>
        <dbReference type="ARBA" id="ARBA00022827"/>
    </source>
</evidence>
<dbReference type="PROSITE" id="PS00624">
    <property type="entry name" value="GMC_OXRED_2"/>
    <property type="match status" value="1"/>
</dbReference>
<dbReference type="OrthoDB" id="3659813at2"/>
<dbReference type="EMBL" id="PYAX01000009">
    <property type="protein sequence ID" value="PSL53384.1"/>
    <property type="molecule type" value="Genomic_DNA"/>
</dbReference>
<evidence type="ECO:0000259" key="7">
    <source>
        <dbReference type="PROSITE" id="PS00623"/>
    </source>
</evidence>
<dbReference type="PIRSF" id="PIRSF000137">
    <property type="entry name" value="Alcohol_oxidase"/>
    <property type="match status" value="1"/>
</dbReference>
<reference evidence="9 10" key="1">
    <citation type="submission" date="2018-03" db="EMBL/GenBank/DDBJ databases">
        <title>Genomic Encyclopedia of Type Strains, Phase III (KMG-III): the genomes of soil and plant-associated and newly described type strains.</title>
        <authorList>
            <person name="Whitman W."/>
        </authorList>
    </citation>
    <scope>NUCLEOTIDE SEQUENCE [LARGE SCALE GENOMIC DNA]</scope>
    <source>
        <strain evidence="9 10">CGMCC 4.7097</strain>
    </source>
</reference>
<evidence type="ECO:0000256" key="5">
    <source>
        <dbReference type="PIRSR" id="PIRSR000137-2"/>
    </source>
</evidence>
<dbReference type="Proteomes" id="UP000241118">
    <property type="component" value="Unassembled WGS sequence"/>
</dbReference>
<dbReference type="PROSITE" id="PS00623">
    <property type="entry name" value="GMC_OXRED_1"/>
    <property type="match status" value="1"/>
</dbReference>
<name>A0A2P8I4M9_SACCR</name>
<dbReference type="SUPFAM" id="SSF54373">
    <property type="entry name" value="FAD-linked reductases, C-terminal domain"/>
    <property type="match status" value="1"/>
</dbReference>
<feature type="binding site" evidence="5">
    <location>
        <position position="80"/>
    </location>
    <ligand>
        <name>FAD</name>
        <dbReference type="ChEBI" id="CHEBI:57692"/>
    </ligand>
</feature>
<sequence length="526" mass="56028">MYDYVIVGAGSAGCVLAARLSEDPDVKVLLVEAGPADTSQNVHVPSAFGRLFRTRLDWDLDTHDEPNLNGRRIYLPRGRVLGGSSSINAMIYIRGNRADYDGWGQPGWSYDELLPYFLRAEDNERGASEYHGVGGPLGVSDSRSRNVMSTAFVDAALQAGYAANDDFNAAEQDGFGLYQVTQRNGRRSSAAVAYLHPAMSRPNLTVETNLQVHRVTFDGGRATGIIASRLDEELEIRAEREVIISAGAYNSPQLLQLSGIGPAGLLQALDVPVVLDQPLVGQNLQDHPHVMLVFAHSQPVSLLIAGDPKYGQEFEEHGTGPLTSNVGEAGGFFRSDDGLSAPDMQFLAGPVMFADGGLGAPTDHAISFGACLLTPASRGSVSIASGDPTAKAKVQHNYYDDDADMRAMVEGVRRGLEISRQRALSPYTERHVGAPASESDADLREHVRRATQTMYHPAGTCAMGTVVDAELRVQGVEGLRVVDASVMPTVVRGNTNAPTIAIAEKAADLILGRQAPAPVAVAAATA</sequence>
<feature type="domain" description="Glucose-methanol-choline oxidoreductase N-terminal" evidence="8">
    <location>
        <begin position="247"/>
        <end position="261"/>
    </location>
</feature>
<dbReference type="Pfam" id="PF05199">
    <property type="entry name" value="GMC_oxred_C"/>
    <property type="match status" value="1"/>
</dbReference>
<organism evidence="9 10">
    <name type="scientific">Saccharothrix carnea</name>
    <dbReference type="NCBI Taxonomy" id="1280637"/>
    <lineage>
        <taxon>Bacteria</taxon>
        <taxon>Bacillati</taxon>
        <taxon>Actinomycetota</taxon>
        <taxon>Actinomycetes</taxon>
        <taxon>Pseudonocardiales</taxon>
        <taxon>Pseudonocardiaceae</taxon>
        <taxon>Saccharothrix</taxon>
    </lineage>
</organism>
<feature type="binding site" evidence="5">
    <location>
        <position position="212"/>
    </location>
    <ligand>
        <name>FAD</name>
        <dbReference type="ChEBI" id="CHEBI:57692"/>
    </ligand>
</feature>
<keyword evidence="4 5" id="KW-0274">FAD</keyword>
<evidence type="ECO:0000259" key="8">
    <source>
        <dbReference type="PROSITE" id="PS00624"/>
    </source>
</evidence>
<dbReference type="PANTHER" id="PTHR11552">
    <property type="entry name" value="GLUCOSE-METHANOL-CHOLINE GMC OXIDOREDUCTASE"/>
    <property type="match status" value="1"/>
</dbReference>
<evidence type="ECO:0000256" key="3">
    <source>
        <dbReference type="ARBA" id="ARBA00022630"/>
    </source>
</evidence>
<dbReference type="SUPFAM" id="SSF51905">
    <property type="entry name" value="FAD/NAD(P)-binding domain"/>
    <property type="match status" value="1"/>
</dbReference>
<gene>
    <name evidence="9" type="ORF">B0I31_109174</name>
</gene>
<comment type="cofactor">
    <cofactor evidence="1 5">
        <name>FAD</name>
        <dbReference type="ChEBI" id="CHEBI:57692"/>
    </cofactor>
</comment>
<comment type="similarity">
    <text evidence="2 6">Belongs to the GMC oxidoreductase family.</text>
</comment>
<evidence type="ECO:0000256" key="2">
    <source>
        <dbReference type="ARBA" id="ARBA00010790"/>
    </source>
</evidence>
<dbReference type="InterPro" id="IPR036188">
    <property type="entry name" value="FAD/NAD-bd_sf"/>
</dbReference>
<dbReference type="GO" id="GO:0050660">
    <property type="term" value="F:flavin adenine dinucleotide binding"/>
    <property type="evidence" value="ECO:0007669"/>
    <property type="project" value="InterPro"/>
</dbReference>
<dbReference type="InterPro" id="IPR000172">
    <property type="entry name" value="GMC_OxRdtase_N"/>
</dbReference>
<keyword evidence="10" id="KW-1185">Reference proteome</keyword>
<dbReference type="AlphaFoldDB" id="A0A2P8I4M9"/>
<comment type="caution">
    <text evidence="9">The sequence shown here is derived from an EMBL/GenBank/DDBJ whole genome shotgun (WGS) entry which is preliminary data.</text>
</comment>
<evidence type="ECO:0000256" key="1">
    <source>
        <dbReference type="ARBA" id="ARBA00001974"/>
    </source>
</evidence>
<keyword evidence="3 6" id="KW-0285">Flavoprotein</keyword>